<dbReference type="GO" id="GO:0035243">
    <property type="term" value="F:protein-arginine omega-N symmetric methyltransferase activity"/>
    <property type="evidence" value="ECO:0007669"/>
    <property type="project" value="TreeGrafter"/>
</dbReference>
<accession>A0A938BNR0</accession>
<dbReference type="PANTHER" id="PTHR12049:SF7">
    <property type="entry name" value="PROTEIN ARGININE METHYLTRANSFERASE NDUFAF7, MITOCHONDRIAL"/>
    <property type="match status" value="1"/>
</dbReference>
<proteinExistence type="predicted"/>
<dbReference type="SUPFAM" id="SSF53335">
    <property type="entry name" value="S-adenosyl-L-methionine-dependent methyltransferases"/>
    <property type="match status" value="1"/>
</dbReference>
<dbReference type="InterPro" id="IPR003788">
    <property type="entry name" value="NDUFAF7"/>
</dbReference>
<reference evidence="3 4" key="1">
    <citation type="submission" date="2019-03" db="EMBL/GenBank/DDBJ databases">
        <title>Lake Tanganyika Metagenome-Assembled Genomes (MAGs).</title>
        <authorList>
            <person name="Tran P."/>
        </authorList>
    </citation>
    <scope>NUCLEOTIDE SEQUENCE [LARGE SCALE GENOMIC DNA]</scope>
    <source>
        <strain evidence="3">K_DeepCast_65m_m2_236</strain>
    </source>
</reference>
<organism evidence="3 4">
    <name type="scientific">Candidatus Tanganyikabacteria bacterium</name>
    <dbReference type="NCBI Taxonomy" id="2961651"/>
    <lineage>
        <taxon>Bacteria</taxon>
        <taxon>Bacillati</taxon>
        <taxon>Candidatus Sericytochromatia</taxon>
        <taxon>Candidatus Tanganyikabacteria</taxon>
    </lineage>
</organism>
<dbReference type="Gene3D" id="3.40.50.12710">
    <property type="match status" value="1"/>
</dbReference>
<dbReference type="AlphaFoldDB" id="A0A938BNR0"/>
<dbReference type="InterPro" id="IPR038375">
    <property type="entry name" value="NDUFAF7_sf"/>
</dbReference>
<gene>
    <name evidence="3" type="ORF">FJZ00_10850</name>
</gene>
<dbReference type="EMBL" id="VGJX01000662">
    <property type="protein sequence ID" value="MBM3275643.1"/>
    <property type="molecule type" value="Genomic_DNA"/>
</dbReference>
<dbReference type="GO" id="GO:0032259">
    <property type="term" value="P:methylation"/>
    <property type="evidence" value="ECO:0007669"/>
    <property type="project" value="UniProtKB-KW"/>
</dbReference>
<evidence type="ECO:0000313" key="4">
    <source>
        <dbReference type="Proteomes" id="UP000703893"/>
    </source>
</evidence>
<evidence type="ECO:0000313" key="3">
    <source>
        <dbReference type="EMBL" id="MBM3275643.1"/>
    </source>
</evidence>
<feature type="non-terminal residue" evidence="3">
    <location>
        <position position="244"/>
    </location>
</feature>
<dbReference type="PANTHER" id="PTHR12049">
    <property type="entry name" value="PROTEIN ARGININE METHYLTRANSFERASE NDUFAF7, MITOCHONDRIAL"/>
    <property type="match status" value="1"/>
</dbReference>
<evidence type="ECO:0000256" key="1">
    <source>
        <dbReference type="ARBA" id="ARBA00022603"/>
    </source>
</evidence>
<dbReference type="Pfam" id="PF02636">
    <property type="entry name" value="Methyltransf_28"/>
    <property type="match status" value="1"/>
</dbReference>
<evidence type="ECO:0000256" key="2">
    <source>
        <dbReference type="ARBA" id="ARBA00022679"/>
    </source>
</evidence>
<sequence>MSELLGTINSRLAEAGRITFAEFMELALYAPGGYYRRAATRIGPEGDFYTSPTVHPAFGVLLGGFLADYWLGQIAPEPLEVLELGCGRGTLATDIRLAWRDGAPKLLEAVRYTVSDLKNPAIPDTALPDTILPDNQNPLPFRPADTGIPSGFSGVLLANELLDALPVHRVRKEAGKLREIYLSGSPLAETQGPLSSDRVEELTASWADRMAEGATAEVPVAMLDWLGRLADDLMDGIVLLIDYG</sequence>
<comment type="caution">
    <text evidence="3">The sequence shown here is derived from an EMBL/GenBank/DDBJ whole genome shotgun (WGS) entry which is preliminary data.</text>
</comment>
<name>A0A938BNR0_9BACT</name>
<dbReference type="InterPro" id="IPR029063">
    <property type="entry name" value="SAM-dependent_MTases_sf"/>
</dbReference>
<keyword evidence="1 3" id="KW-0489">Methyltransferase</keyword>
<dbReference type="Proteomes" id="UP000703893">
    <property type="component" value="Unassembled WGS sequence"/>
</dbReference>
<protein>
    <submittedName>
        <fullName evidence="3">SAM-dependent methyltransferase</fullName>
    </submittedName>
</protein>
<keyword evidence="2" id="KW-0808">Transferase</keyword>